<gene>
    <name evidence="3" type="ORF">I2H31_16175</name>
</gene>
<reference evidence="3 4" key="1">
    <citation type="submission" date="2020-11" db="EMBL/GenBank/DDBJ databases">
        <authorList>
            <person name="Kim M.K."/>
        </authorList>
    </citation>
    <scope>NUCLEOTIDE SEQUENCE [LARGE SCALE GENOMIC DNA]</scope>
    <source>
        <strain evidence="3 4">BT662</strain>
    </source>
</reference>
<dbReference type="RefSeq" id="WP_196294087.1">
    <property type="nucleotide sequence ID" value="NZ_JADQDM010000008.1"/>
</dbReference>
<organism evidence="3 4">
    <name type="scientific">Hymenobacter ruricola</name>
    <dbReference type="NCBI Taxonomy" id="2791023"/>
    <lineage>
        <taxon>Bacteria</taxon>
        <taxon>Pseudomonadati</taxon>
        <taxon>Bacteroidota</taxon>
        <taxon>Cytophagia</taxon>
        <taxon>Cytophagales</taxon>
        <taxon>Hymenobacteraceae</taxon>
        <taxon>Hymenobacter</taxon>
    </lineage>
</organism>
<sequence length="238" mass="24376">MKPLFPFRSAVFAAATVFCSCSVQAQVKQPRQLGTFEAVASSGGIDVVLTQGSNTSVVVEASDEAQAHLVTKVEGGTLKIGWENGFSWKNLLSNNRKANVYITCPRLTALSLSGGADAKGQSTFSADAFKISASGGSDVKLSLTAKTLTCSASGGSDLSLSGRVEQQTVDVSGGSDYHAFDLQSSRATVRASGGSDVNLSVDGELTANAGGGSDVRYKGNARVANATHSGGSSVRRAN</sequence>
<dbReference type="EMBL" id="JADQDM010000008">
    <property type="protein sequence ID" value="MBF9222643.1"/>
    <property type="molecule type" value="Genomic_DNA"/>
</dbReference>
<dbReference type="PROSITE" id="PS51257">
    <property type="entry name" value="PROKAR_LIPOPROTEIN"/>
    <property type="match status" value="1"/>
</dbReference>
<feature type="chain" id="PRO_5046815828" evidence="1">
    <location>
        <begin position="26"/>
        <end position="238"/>
    </location>
</feature>
<feature type="domain" description="Putative auto-transporter adhesin head GIN" evidence="2">
    <location>
        <begin position="36"/>
        <end position="221"/>
    </location>
</feature>
<keyword evidence="4" id="KW-1185">Reference proteome</keyword>
<dbReference type="InterPro" id="IPR021255">
    <property type="entry name" value="DUF2807"/>
</dbReference>
<keyword evidence="1" id="KW-0732">Signal</keyword>
<evidence type="ECO:0000259" key="2">
    <source>
        <dbReference type="Pfam" id="PF10988"/>
    </source>
</evidence>
<evidence type="ECO:0000313" key="3">
    <source>
        <dbReference type="EMBL" id="MBF9222643.1"/>
    </source>
</evidence>
<dbReference type="Gene3D" id="2.160.20.120">
    <property type="match status" value="1"/>
</dbReference>
<dbReference type="Pfam" id="PF10988">
    <property type="entry name" value="DUF2807"/>
    <property type="match status" value="1"/>
</dbReference>
<proteinExistence type="predicted"/>
<protein>
    <submittedName>
        <fullName evidence="3">DUF2807 domain-containing protein</fullName>
    </submittedName>
</protein>
<name>A0ABS0I7H8_9BACT</name>
<evidence type="ECO:0000256" key="1">
    <source>
        <dbReference type="SAM" id="SignalP"/>
    </source>
</evidence>
<feature type="signal peptide" evidence="1">
    <location>
        <begin position="1"/>
        <end position="25"/>
    </location>
</feature>
<comment type="caution">
    <text evidence="3">The sequence shown here is derived from an EMBL/GenBank/DDBJ whole genome shotgun (WGS) entry which is preliminary data.</text>
</comment>
<accession>A0ABS0I7H8</accession>
<dbReference type="Proteomes" id="UP000618931">
    <property type="component" value="Unassembled WGS sequence"/>
</dbReference>
<evidence type="ECO:0000313" key="4">
    <source>
        <dbReference type="Proteomes" id="UP000618931"/>
    </source>
</evidence>